<evidence type="ECO:0000256" key="2">
    <source>
        <dbReference type="ARBA" id="ARBA00022771"/>
    </source>
</evidence>
<dbReference type="RefSeq" id="XP_038744933.1">
    <property type="nucleotide sequence ID" value="XM_038889570.1"/>
</dbReference>
<dbReference type="PROSITE" id="PS01360">
    <property type="entry name" value="ZF_MYND_1"/>
    <property type="match status" value="1"/>
</dbReference>
<evidence type="ECO:0000313" key="6">
    <source>
        <dbReference type="EMBL" id="KAF9875472.1"/>
    </source>
</evidence>
<dbReference type="InterPro" id="IPR002893">
    <property type="entry name" value="Znf_MYND"/>
</dbReference>
<dbReference type="Gene3D" id="6.10.140.2220">
    <property type="match status" value="1"/>
</dbReference>
<evidence type="ECO:0000256" key="3">
    <source>
        <dbReference type="ARBA" id="ARBA00022833"/>
    </source>
</evidence>
<accession>A0A9P6I1Y4</accession>
<reference evidence="6" key="1">
    <citation type="submission" date="2020-03" db="EMBL/GenBank/DDBJ databases">
        <authorList>
            <person name="He L."/>
        </authorList>
    </citation>
    <scope>NUCLEOTIDE SEQUENCE</scope>
    <source>
        <strain evidence="6">CkLH20</strain>
    </source>
</reference>
<keyword evidence="3" id="KW-0862">Zinc</keyword>
<dbReference type="OrthoDB" id="432970at2759"/>
<gene>
    <name evidence="6" type="ORF">CkaCkLH20_06853</name>
</gene>
<name>A0A9P6I1Y4_9PEZI</name>
<dbReference type="Proteomes" id="UP000781932">
    <property type="component" value="Unassembled WGS sequence"/>
</dbReference>
<evidence type="ECO:0000256" key="4">
    <source>
        <dbReference type="PROSITE-ProRule" id="PRU00134"/>
    </source>
</evidence>
<feature type="domain" description="MYND-type" evidence="5">
    <location>
        <begin position="7"/>
        <end position="49"/>
    </location>
</feature>
<dbReference type="GeneID" id="62162644"/>
<dbReference type="AlphaFoldDB" id="A0A9P6I1Y4"/>
<dbReference type="PROSITE" id="PS50865">
    <property type="entry name" value="ZF_MYND_2"/>
    <property type="match status" value="1"/>
</dbReference>
<keyword evidence="2 4" id="KW-0863">Zinc-finger</keyword>
<evidence type="ECO:0000256" key="1">
    <source>
        <dbReference type="ARBA" id="ARBA00022723"/>
    </source>
</evidence>
<dbReference type="SUPFAM" id="SSF144232">
    <property type="entry name" value="HIT/MYND zinc finger-like"/>
    <property type="match status" value="1"/>
</dbReference>
<protein>
    <recommendedName>
        <fullName evidence="5">MYND-type domain-containing protein</fullName>
    </recommendedName>
</protein>
<comment type="caution">
    <text evidence="6">The sequence shown here is derived from an EMBL/GenBank/DDBJ whole genome shotgun (WGS) entry which is preliminary data.</text>
</comment>
<proteinExistence type="predicted"/>
<evidence type="ECO:0000313" key="7">
    <source>
        <dbReference type="Proteomes" id="UP000781932"/>
    </source>
</evidence>
<dbReference type="GO" id="GO:0008270">
    <property type="term" value="F:zinc ion binding"/>
    <property type="evidence" value="ECO:0007669"/>
    <property type="project" value="UniProtKB-KW"/>
</dbReference>
<organism evidence="6 7">
    <name type="scientific">Colletotrichum karsti</name>
    <dbReference type="NCBI Taxonomy" id="1095194"/>
    <lineage>
        <taxon>Eukaryota</taxon>
        <taxon>Fungi</taxon>
        <taxon>Dikarya</taxon>
        <taxon>Ascomycota</taxon>
        <taxon>Pezizomycotina</taxon>
        <taxon>Sordariomycetes</taxon>
        <taxon>Hypocreomycetidae</taxon>
        <taxon>Glomerellales</taxon>
        <taxon>Glomerellaceae</taxon>
        <taxon>Colletotrichum</taxon>
        <taxon>Colletotrichum boninense species complex</taxon>
    </lineage>
</organism>
<sequence length="266" mass="30882">MIPDRLCKVCGKAEREATSKFTKCRKCSRTFYCSCRCKKLNHKPHKKICGKQQEGDDDAPSGRDTVLIVPTVTNPFTRLDNGTWLHDRPFLDVFTLLIDAYRLRMGELYKMGGLHGFKRFLDLVEKKPGGLLPPWWDPAMRDNCCKFGLRPPKHKKLSEFEAAHGQWSDLVRTIREEDVVKHYADPTFPDQLRIFAYEVYASKLGLRQLDLEYGDRDWPEFKAHMARREKPGGIRDGYHDDKALLASELQKYKENNDCTGPRYLPQ</sequence>
<keyword evidence="1" id="KW-0479">Metal-binding</keyword>
<dbReference type="EMBL" id="JAATWM020000021">
    <property type="protein sequence ID" value="KAF9875472.1"/>
    <property type="molecule type" value="Genomic_DNA"/>
</dbReference>
<evidence type="ECO:0000259" key="5">
    <source>
        <dbReference type="PROSITE" id="PS50865"/>
    </source>
</evidence>
<reference evidence="6" key="2">
    <citation type="submission" date="2020-11" db="EMBL/GenBank/DDBJ databases">
        <title>Whole genome sequencing of Colletotrichum sp.</title>
        <authorList>
            <person name="Li H."/>
        </authorList>
    </citation>
    <scope>NUCLEOTIDE SEQUENCE</scope>
    <source>
        <strain evidence="6">CkLH20</strain>
    </source>
</reference>
<keyword evidence="7" id="KW-1185">Reference proteome</keyword>